<dbReference type="InterPro" id="IPR056438">
    <property type="entry name" value="Znf-C2H2_CTCF"/>
</dbReference>
<keyword evidence="9" id="KW-0010">Activator</keyword>
<dbReference type="FunFam" id="3.30.160.60:FF:000283">
    <property type="entry name" value="Putative transcriptional repressor ctcf"/>
    <property type="match status" value="1"/>
</dbReference>
<feature type="domain" description="C2H2-type" evidence="19">
    <location>
        <begin position="335"/>
        <end position="362"/>
    </location>
</feature>
<evidence type="ECO:0000256" key="13">
    <source>
        <dbReference type="ARBA" id="ARBA00069362"/>
    </source>
</evidence>
<reference evidence="20 21" key="1">
    <citation type="submission" date="2020-02" db="EMBL/GenBank/DDBJ databases">
        <title>Esox lucius (northern pike) genome, fEsoLuc1, primary haplotype.</title>
        <authorList>
            <person name="Myers G."/>
            <person name="Karagic N."/>
            <person name="Meyer A."/>
            <person name="Pippel M."/>
            <person name="Reichard M."/>
            <person name="Winkler S."/>
            <person name="Tracey A."/>
            <person name="Sims Y."/>
            <person name="Howe K."/>
            <person name="Rhie A."/>
            <person name="Formenti G."/>
            <person name="Durbin R."/>
            <person name="Fedrigo O."/>
            <person name="Jarvis E.D."/>
        </authorList>
    </citation>
    <scope>NUCLEOTIDE SEQUENCE [LARGE SCALE GENOMIC DNA]</scope>
</reference>
<feature type="region of interest" description="Disordered" evidence="18">
    <location>
        <begin position="180"/>
        <end position="199"/>
    </location>
</feature>
<dbReference type="GO" id="GO:0003677">
    <property type="term" value="F:DNA binding"/>
    <property type="evidence" value="ECO:0007669"/>
    <property type="project" value="UniProtKB-KW"/>
</dbReference>
<dbReference type="FunFam" id="3.30.160.60:FF:000123">
    <property type="entry name" value="transcriptional repressor CTCF isoform X1"/>
    <property type="match status" value="1"/>
</dbReference>
<feature type="domain" description="C2H2-type" evidence="19">
    <location>
        <begin position="421"/>
        <end position="445"/>
    </location>
</feature>
<evidence type="ECO:0000256" key="14">
    <source>
        <dbReference type="ARBA" id="ARBA00077042"/>
    </source>
</evidence>
<name>A0AAY5KER5_ESOLU</name>
<reference evidence="20" key="2">
    <citation type="submission" date="2025-08" db="UniProtKB">
        <authorList>
            <consortium name="Ensembl"/>
        </authorList>
    </citation>
    <scope>IDENTIFICATION</scope>
</reference>
<evidence type="ECO:0000256" key="7">
    <source>
        <dbReference type="ARBA" id="ARBA00023015"/>
    </source>
</evidence>
<proteinExistence type="inferred from homology"/>
<evidence type="ECO:0000256" key="1">
    <source>
        <dbReference type="ARBA" id="ARBA00004123"/>
    </source>
</evidence>
<dbReference type="GO" id="GO:0008270">
    <property type="term" value="F:zinc ion binding"/>
    <property type="evidence" value="ECO:0007669"/>
    <property type="project" value="UniProtKB-KW"/>
</dbReference>
<evidence type="ECO:0000256" key="17">
    <source>
        <dbReference type="PROSITE-ProRule" id="PRU00042"/>
    </source>
</evidence>
<comment type="similarity">
    <text evidence="12">Belongs to the CTCF zinc-finger protein family.</text>
</comment>
<evidence type="ECO:0000313" key="21">
    <source>
        <dbReference type="Proteomes" id="UP000265140"/>
    </source>
</evidence>
<evidence type="ECO:0000256" key="11">
    <source>
        <dbReference type="ARBA" id="ARBA00023242"/>
    </source>
</evidence>
<feature type="domain" description="C2H2-type" evidence="19">
    <location>
        <begin position="391"/>
        <end position="419"/>
    </location>
</feature>
<dbReference type="FunFam" id="3.30.160.60:FF:000373">
    <property type="entry name" value="Putative transcriptional repressor ctcf"/>
    <property type="match status" value="1"/>
</dbReference>
<dbReference type="PANTHER" id="PTHR24379:SF121">
    <property type="entry name" value="C2H2-TYPE DOMAIN-CONTAINING PROTEIN"/>
    <property type="match status" value="1"/>
</dbReference>
<evidence type="ECO:0000256" key="16">
    <source>
        <dbReference type="ARBA" id="ARBA00080637"/>
    </source>
</evidence>
<accession>A0AAY5KER5</accession>
<keyword evidence="2" id="KW-0678">Repressor</keyword>
<comment type="subcellular location">
    <subcellularLocation>
        <location evidence="1">Nucleus</location>
    </subcellularLocation>
</comment>
<dbReference type="SUPFAM" id="SSF46689">
    <property type="entry name" value="Homeodomain-like"/>
    <property type="match status" value="1"/>
</dbReference>
<evidence type="ECO:0000256" key="3">
    <source>
        <dbReference type="ARBA" id="ARBA00022723"/>
    </source>
</evidence>
<feature type="domain" description="C2H2-type" evidence="19">
    <location>
        <begin position="250"/>
        <end position="277"/>
    </location>
</feature>
<evidence type="ECO:0000256" key="9">
    <source>
        <dbReference type="ARBA" id="ARBA00023159"/>
    </source>
</evidence>
<keyword evidence="4" id="KW-0677">Repeat</keyword>
<dbReference type="AlphaFoldDB" id="A0AAY5KER5"/>
<dbReference type="GO" id="GO:0006355">
    <property type="term" value="P:regulation of DNA-templated transcription"/>
    <property type="evidence" value="ECO:0007669"/>
    <property type="project" value="UniProtKB-ARBA"/>
</dbReference>
<keyword evidence="11" id="KW-0539">Nucleus</keyword>
<dbReference type="PANTHER" id="PTHR24379">
    <property type="entry name" value="KRAB AND ZINC FINGER DOMAIN-CONTAINING"/>
    <property type="match status" value="1"/>
</dbReference>
<gene>
    <name evidence="20" type="primary">CTCF</name>
</gene>
<dbReference type="FunFam" id="3.30.160.60:FF:000851">
    <property type="entry name" value="Putative transcriptional repressor ctcf"/>
    <property type="match status" value="1"/>
</dbReference>
<organism evidence="20 21">
    <name type="scientific">Esox lucius</name>
    <name type="common">Northern pike</name>
    <dbReference type="NCBI Taxonomy" id="8010"/>
    <lineage>
        <taxon>Eukaryota</taxon>
        <taxon>Metazoa</taxon>
        <taxon>Chordata</taxon>
        <taxon>Craniata</taxon>
        <taxon>Vertebrata</taxon>
        <taxon>Euteleostomi</taxon>
        <taxon>Actinopterygii</taxon>
        <taxon>Neopterygii</taxon>
        <taxon>Teleostei</taxon>
        <taxon>Protacanthopterygii</taxon>
        <taxon>Esociformes</taxon>
        <taxon>Esocidae</taxon>
        <taxon>Esox</taxon>
    </lineage>
</organism>
<keyword evidence="10" id="KW-0804">Transcription</keyword>
<dbReference type="FunFam" id="3.30.160.60:FF:000049">
    <property type="entry name" value="transcriptional repressor CTCF isoform X1"/>
    <property type="match status" value="2"/>
</dbReference>
<dbReference type="InterPro" id="IPR013087">
    <property type="entry name" value="Znf_C2H2_type"/>
</dbReference>
<feature type="domain" description="C2H2-type" evidence="19">
    <location>
        <begin position="278"/>
        <end position="305"/>
    </location>
</feature>
<evidence type="ECO:0000256" key="18">
    <source>
        <dbReference type="SAM" id="MobiDB-lite"/>
    </source>
</evidence>
<dbReference type="InterPro" id="IPR009057">
    <property type="entry name" value="Homeodomain-like_sf"/>
</dbReference>
<dbReference type="PROSITE" id="PS00028">
    <property type="entry name" value="ZINC_FINGER_C2H2_1"/>
    <property type="match status" value="9"/>
</dbReference>
<evidence type="ECO:0000256" key="15">
    <source>
        <dbReference type="ARBA" id="ARBA00079129"/>
    </source>
</evidence>
<keyword evidence="3" id="KW-0479">Metal-binding</keyword>
<keyword evidence="7" id="KW-0805">Transcription regulation</keyword>
<keyword evidence="6" id="KW-0862">Zinc</keyword>
<dbReference type="FunFam" id="3.30.160.60:FF:000420">
    <property type="entry name" value="Putative transcriptional repressor ctcf"/>
    <property type="match status" value="1"/>
</dbReference>
<feature type="domain" description="C2H2-type" evidence="19">
    <location>
        <begin position="363"/>
        <end position="390"/>
    </location>
</feature>
<feature type="domain" description="C2H2-type" evidence="19">
    <location>
        <begin position="306"/>
        <end position="334"/>
    </location>
</feature>
<evidence type="ECO:0000256" key="8">
    <source>
        <dbReference type="ARBA" id="ARBA00023125"/>
    </source>
</evidence>
<keyword evidence="5 17" id="KW-0863">Zinc-finger</keyword>
<feature type="domain" description="C2H2-type" evidence="19">
    <location>
        <begin position="479"/>
        <end position="506"/>
    </location>
</feature>
<dbReference type="GO" id="GO:0005634">
    <property type="term" value="C:nucleus"/>
    <property type="evidence" value="ECO:0007669"/>
    <property type="project" value="UniProtKB-SubCell"/>
</dbReference>
<dbReference type="Pfam" id="PF00096">
    <property type="entry name" value="zf-C2H2"/>
    <property type="match status" value="4"/>
</dbReference>
<dbReference type="Proteomes" id="UP000265140">
    <property type="component" value="Chromosome 2"/>
</dbReference>
<dbReference type="Gene3D" id="3.30.160.60">
    <property type="entry name" value="Classic Zinc Finger"/>
    <property type="match status" value="9"/>
</dbReference>
<dbReference type="InterPro" id="IPR036236">
    <property type="entry name" value="Znf_C2H2_sf"/>
</dbReference>
<dbReference type="GO" id="GO:0010557">
    <property type="term" value="P:positive regulation of macromolecule biosynthetic process"/>
    <property type="evidence" value="ECO:0007669"/>
    <property type="project" value="UniProtKB-ARBA"/>
</dbReference>
<evidence type="ECO:0000259" key="19">
    <source>
        <dbReference type="PROSITE" id="PS50157"/>
    </source>
</evidence>
<sequence length="702" mass="80091">MDAEVVSMETAQVEGLQDTEEGVELLQNAEVAMMEGGEAPQEEVTGNVEMMVMDTLDSTLDPALLQMKTEVLEGGGTVTVTGGDEGQIITLQVVNVEGSMEQTSAALGLGQLQLVQVPVTTSTVEGLQGSFVDVSAGNTEAEPVICHTLPLPEGFQVVKVGANGEVETVEQEELQAAQDELQVTQGEEEAGKKSRLRYGEGERDMDVSVYDFEEEQQEGMLSEVNAEKVVGNMKPPKPTKIKKKGVKKTFQCELCSYTCPRRSNLDRHMKSHTDERPHKCHLCGRAFRTVTLLRNHLNTHTGTRPHKCQDCDMAFVTSGELVRHRRYKHTHEKPFKCSMCDYASVEVSKLKRHIRSHTGERPFQCSLCSYASRDTYKLKRHMRTHSGEKPYECYICHARFTQSGTMKMHILQKHTENVAKFHCPHCDTVIARKSDLGVHLRKQHSFIETGRKCRYCDAVFHERYALIQHQKSHKNEKRFKCDQCDYCCRQERHMIMHRRTHTGEKPYACSQCEKTFRQKQLLDMHFKRYHDPNFIPTAFVCSKCSKTFTRRVRRRQHICTHMQAKAVVLKRNFYQPKQSGSNFATRLRKCNTTIHFHKYNLLNSKLNVRMGKKGDLSNFERGMVVGARRAGLSISQSAQLLGFSRTTISRVYKEWCEKGKTSSMQQSCGRKCLVDARGQRRMGRLIQADRRATLTEITTRYN</sequence>
<evidence type="ECO:0000256" key="6">
    <source>
        <dbReference type="ARBA" id="ARBA00022833"/>
    </source>
</evidence>
<dbReference type="InterPro" id="IPR036388">
    <property type="entry name" value="WH-like_DNA-bd_sf"/>
</dbReference>
<dbReference type="Pfam" id="PF23611">
    <property type="entry name" value="zf-C2H2_16"/>
    <property type="match status" value="1"/>
</dbReference>
<dbReference type="SMART" id="SM00355">
    <property type="entry name" value="ZnF_C2H2"/>
    <property type="match status" value="11"/>
</dbReference>
<evidence type="ECO:0000256" key="5">
    <source>
        <dbReference type="ARBA" id="ARBA00022771"/>
    </source>
</evidence>
<dbReference type="SUPFAM" id="SSF57667">
    <property type="entry name" value="beta-beta-alpha zinc fingers"/>
    <property type="match status" value="7"/>
</dbReference>
<evidence type="ECO:0000256" key="4">
    <source>
        <dbReference type="ARBA" id="ARBA00022737"/>
    </source>
</evidence>
<feature type="compositionally biased region" description="Basic and acidic residues" evidence="18">
    <location>
        <begin position="189"/>
        <end position="199"/>
    </location>
</feature>
<evidence type="ECO:0000256" key="12">
    <source>
        <dbReference type="ARBA" id="ARBA00061457"/>
    </source>
</evidence>
<keyword evidence="21" id="KW-1185">Reference proteome</keyword>
<dbReference type="GeneTree" id="ENSGT00940000156672"/>
<evidence type="ECO:0000256" key="10">
    <source>
        <dbReference type="ARBA" id="ARBA00023163"/>
    </source>
</evidence>
<evidence type="ECO:0000313" key="20">
    <source>
        <dbReference type="Ensembl" id="ENSELUP00000087568.1"/>
    </source>
</evidence>
<feature type="domain" description="C2H2-type" evidence="19">
    <location>
        <begin position="507"/>
        <end position="530"/>
    </location>
</feature>
<protein>
    <recommendedName>
        <fullName evidence="13">Transcriptional repressor CTCF</fullName>
    </recommendedName>
    <alternativeName>
        <fullName evidence="14">11-zinc finger protein</fullName>
    </alternativeName>
    <alternativeName>
        <fullName evidence="15">CCCTC-binding factor</fullName>
    </alternativeName>
    <alternativeName>
        <fullName evidence="16">CTCFL paralog</fullName>
    </alternativeName>
</protein>
<dbReference type="FunFam" id="3.30.160.60:FF:000222">
    <property type="entry name" value="Putative transcriptional repressor ctcf"/>
    <property type="match status" value="1"/>
</dbReference>
<dbReference type="PROSITE" id="PS50157">
    <property type="entry name" value="ZINC_FINGER_C2H2_2"/>
    <property type="match status" value="11"/>
</dbReference>
<keyword evidence="8" id="KW-0238">DNA-binding</keyword>
<feature type="domain" description="C2H2-type" evidence="19">
    <location>
        <begin position="451"/>
        <end position="478"/>
    </location>
</feature>
<dbReference type="Ensembl" id="ENSELUT00000106280.1">
    <property type="protein sequence ID" value="ENSELUP00000087568.1"/>
    <property type="gene ID" value="ENSELUG00000011848.3"/>
</dbReference>
<feature type="domain" description="C2H2-type" evidence="19">
    <location>
        <begin position="539"/>
        <end position="566"/>
    </location>
</feature>
<reference evidence="20" key="3">
    <citation type="submission" date="2025-09" db="UniProtKB">
        <authorList>
            <consortium name="Ensembl"/>
        </authorList>
    </citation>
    <scope>IDENTIFICATION</scope>
</reference>
<dbReference type="Gene3D" id="1.10.10.10">
    <property type="entry name" value="Winged helix-like DNA-binding domain superfamily/Winged helix DNA-binding domain"/>
    <property type="match status" value="1"/>
</dbReference>
<evidence type="ECO:0000256" key="2">
    <source>
        <dbReference type="ARBA" id="ARBA00022491"/>
    </source>
</evidence>